<dbReference type="InterPro" id="IPR051465">
    <property type="entry name" value="Cell_Envelope_Struct_Comp"/>
</dbReference>
<feature type="domain" description="SLH" evidence="3">
    <location>
        <begin position="552"/>
        <end position="615"/>
    </location>
</feature>
<dbReference type="Pfam" id="PF00395">
    <property type="entry name" value="SLH"/>
    <property type="match status" value="3"/>
</dbReference>
<dbReference type="PANTHER" id="PTHR43308:SF5">
    <property type="entry name" value="S-LAYER PROTEIN _ PEPTIDOGLYCAN ENDO-BETA-N-ACETYLGLUCOSAMINIDASE"/>
    <property type="match status" value="1"/>
</dbReference>
<keyword evidence="5" id="KW-1185">Reference proteome</keyword>
<feature type="compositionally biased region" description="Gly residues" evidence="1">
    <location>
        <begin position="499"/>
        <end position="508"/>
    </location>
</feature>
<dbReference type="PANTHER" id="PTHR43308">
    <property type="entry name" value="OUTER MEMBRANE PROTEIN ALPHA-RELATED"/>
    <property type="match status" value="1"/>
</dbReference>
<evidence type="ECO:0000259" key="2">
    <source>
        <dbReference type="PROSITE" id="PS50853"/>
    </source>
</evidence>
<organism evidence="4 5">
    <name type="scientific">Paenibacillus xylanilyticus</name>
    <dbReference type="NCBI Taxonomy" id="248903"/>
    <lineage>
        <taxon>Bacteria</taxon>
        <taxon>Bacillati</taxon>
        <taxon>Bacillota</taxon>
        <taxon>Bacilli</taxon>
        <taxon>Bacillales</taxon>
        <taxon>Paenibacillaceae</taxon>
        <taxon>Paenibacillus</taxon>
    </lineage>
</organism>
<dbReference type="AlphaFoldDB" id="A0A7Y6BTC3"/>
<protein>
    <submittedName>
        <fullName evidence="4">Uncharacterized protein</fullName>
    </submittedName>
</protein>
<proteinExistence type="predicted"/>
<dbReference type="InterPro" id="IPR001119">
    <property type="entry name" value="SLH_dom"/>
</dbReference>
<dbReference type="CDD" id="cd00063">
    <property type="entry name" value="FN3"/>
    <property type="match status" value="3"/>
</dbReference>
<evidence type="ECO:0000256" key="1">
    <source>
        <dbReference type="SAM" id="MobiDB-lite"/>
    </source>
</evidence>
<dbReference type="InterPro" id="IPR036116">
    <property type="entry name" value="FN3_sf"/>
</dbReference>
<gene>
    <name evidence="4" type="ORF">HP552_05205</name>
</gene>
<dbReference type="Gene3D" id="2.60.40.10">
    <property type="entry name" value="Immunoglobulins"/>
    <property type="match status" value="5"/>
</dbReference>
<feature type="compositionally biased region" description="Low complexity" evidence="1">
    <location>
        <begin position="509"/>
        <end position="547"/>
    </location>
</feature>
<feature type="domain" description="Fibronectin type-III" evidence="2">
    <location>
        <begin position="48"/>
        <end position="136"/>
    </location>
</feature>
<feature type="region of interest" description="Disordered" evidence="1">
    <location>
        <begin position="491"/>
        <end position="549"/>
    </location>
</feature>
<dbReference type="PROSITE" id="PS50853">
    <property type="entry name" value="FN3"/>
    <property type="match status" value="3"/>
</dbReference>
<dbReference type="SUPFAM" id="SSF49265">
    <property type="entry name" value="Fibronectin type III"/>
    <property type="match status" value="3"/>
</dbReference>
<dbReference type="RefSeq" id="WP_175394539.1">
    <property type="nucleotide sequence ID" value="NZ_JABMCB010000154.1"/>
</dbReference>
<feature type="domain" description="Fibronectin type-III" evidence="2">
    <location>
        <begin position="395"/>
        <end position="486"/>
    </location>
</feature>
<dbReference type="InterPro" id="IPR013783">
    <property type="entry name" value="Ig-like_fold"/>
</dbReference>
<feature type="domain" description="SLH" evidence="3">
    <location>
        <begin position="678"/>
        <end position="734"/>
    </location>
</feature>
<accession>A0A7Y6BTC3</accession>
<evidence type="ECO:0000313" key="5">
    <source>
        <dbReference type="Proteomes" id="UP000526125"/>
    </source>
</evidence>
<dbReference type="SMART" id="SM00060">
    <property type="entry name" value="FN3"/>
    <property type="match status" value="4"/>
</dbReference>
<dbReference type="Pfam" id="PF00041">
    <property type="entry name" value="fn3"/>
    <property type="match status" value="1"/>
</dbReference>
<sequence>MGKLKKVSATILATSLLAVGSTEVMKLPVASADAQILNVVTTGNTYDAPTQFKSEITSESSLLLSWSYLDAPEYKVTRDGEVIQTIQNSGQETPSFEDTGLTLGNTYTYQVYATNGVELGAAATLEVTFAPIAKPTINTLDPEFNPNRFSWEPIPGATGYNIFRDGFYVGTKLPDEKLIWHEAGIEPDKTYTYSVVALNGVLESEPATVQLTTTLERIEQPANTIATVIGENSIKVSWDQVPYATSYKLYLTGSAANYFESQVISDHEYIFTNLRKGITYTIAVEAKRGDLTSTVSRVVATTEGALIPLPTNLQWQANDQVGVDLSWDAVEGASGYKVYRDTDYVKTVTSPSFHDWGLRSNWTYGYEVSAIQGDIEGPRSNIVAITKLMDEIPIPIPSLKVTGKTYSSVSLSWTEVDGATNYGVYSGGDHSDIIPKNAKLVYYGHDLEAIDTGLIANTEYDYYVYAYKGGSRSEPAKLKVVTAPVEVVIIPEPTPDSGSNGGGAGGSSSGSNASPSGTGVTTPTTITPPDTSSTSTETETETNQQPTLIEPLPMQFKDLSRDHFANVSINRLVSDGTIKGYKDGSFKPNQKVTRAEFISLLVRALKLEDTESYKTTFTDVHSSAWYTNELSIALQIGLIKGYSDNTFRPREGMTREQVASIVSNILVKAGKAGERADLAKFNDELSSSTWAKEGMAIAVSSGIMSGYKDGTLRPKQTVTRAETAVIITRLLDAL</sequence>
<comment type="caution">
    <text evidence="4">The sequence shown here is derived from an EMBL/GenBank/DDBJ whole genome shotgun (WGS) entry which is preliminary data.</text>
</comment>
<dbReference type="InterPro" id="IPR003961">
    <property type="entry name" value="FN3_dom"/>
</dbReference>
<dbReference type="PROSITE" id="PS51272">
    <property type="entry name" value="SLH"/>
    <property type="match status" value="3"/>
</dbReference>
<reference evidence="4 5" key="1">
    <citation type="submission" date="2020-05" db="EMBL/GenBank/DDBJ databases">
        <title>Genome Sequencing of Type Strains.</title>
        <authorList>
            <person name="Lemaire J.F."/>
            <person name="Inderbitzin P."/>
            <person name="Gregorio O.A."/>
            <person name="Collins S.B."/>
            <person name="Wespe N."/>
            <person name="Knight-Connoni V."/>
        </authorList>
    </citation>
    <scope>NUCLEOTIDE SEQUENCE [LARGE SCALE GENOMIC DNA]</scope>
    <source>
        <strain evidence="4 5">LMG 21957</strain>
    </source>
</reference>
<evidence type="ECO:0000259" key="3">
    <source>
        <dbReference type="PROSITE" id="PS51272"/>
    </source>
</evidence>
<dbReference type="EMBL" id="JABMCB010000154">
    <property type="protein sequence ID" value="NUU74637.1"/>
    <property type="molecule type" value="Genomic_DNA"/>
</dbReference>
<feature type="domain" description="SLH" evidence="3">
    <location>
        <begin position="616"/>
        <end position="676"/>
    </location>
</feature>
<feature type="domain" description="Fibronectin type-III" evidence="2">
    <location>
        <begin position="220"/>
        <end position="310"/>
    </location>
</feature>
<evidence type="ECO:0000313" key="4">
    <source>
        <dbReference type="EMBL" id="NUU74637.1"/>
    </source>
</evidence>
<dbReference type="Proteomes" id="UP000526125">
    <property type="component" value="Unassembled WGS sequence"/>
</dbReference>
<name>A0A7Y6BTC3_9BACL</name>